<evidence type="ECO:0000313" key="1">
    <source>
        <dbReference type="EMBL" id="GGD63240.1"/>
    </source>
</evidence>
<dbReference type="EMBL" id="BMGJ01000006">
    <property type="protein sequence ID" value="GGD63240.1"/>
    <property type="molecule type" value="Genomic_DNA"/>
</dbReference>
<dbReference type="SUPFAM" id="SSF158745">
    <property type="entry name" value="LanC-like"/>
    <property type="match status" value="1"/>
</dbReference>
<accession>A0ABQ1RDQ6</accession>
<dbReference type="RefSeq" id="WP_099034254.1">
    <property type="nucleotide sequence ID" value="NZ_BMGJ01000006.1"/>
</dbReference>
<reference evidence="2" key="1">
    <citation type="journal article" date="2019" name="Int. J. Syst. Evol. Microbiol.">
        <title>The Global Catalogue of Microorganisms (GCM) 10K type strain sequencing project: providing services to taxonomists for standard genome sequencing and annotation.</title>
        <authorList>
            <consortium name="The Broad Institute Genomics Platform"/>
            <consortium name="The Broad Institute Genome Sequencing Center for Infectious Disease"/>
            <person name="Wu L."/>
            <person name="Ma J."/>
        </authorList>
    </citation>
    <scope>NUCLEOTIDE SEQUENCE [LARGE SCALE GENOMIC DNA]</scope>
    <source>
        <strain evidence="2">CGMCC 1.12923</strain>
    </source>
</reference>
<organism evidence="1 2">
    <name type="scientific">Lacimicrobium alkaliphilum</name>
    <dbReference type="NCBI Taxonomy" id="1526571"/>
    <lineage>
        <taxon>Bacteria</taxon>
        <taxon>Pseudomonadati</taxon>
        <taxon>Pseudomonadota</taxon>
        <taxon>Gammaproteobacteria</taxon>
        <taxon>Alteromonadales</taxon>
        <taxon>Alteromonadaceae</taxon>
        <taxon>Lacimicrobium</taxon>
    </lineage>
</organism>
<proteinExistence type="predicted"/>
<dbReference type="Proteomes" id="UP000614272">
    <property type="component" value="Unassembled WGS sequence"/>
</dbReference>
<dbReference type="InterPro" id="IPR007822">
    <property type="entry name" value="LANC-like"/>
</dbReference>
<protein>
    <submittedName>
        <fullName evidence="1">Uncharacterized protein</fullName>
    </submittedName>
</protein>
<dbReference type="Pfam" id="PF05147">
    <property type="entry name" value="LANC_like"/>
    <property type="match status" value="1"/>
</dbReference>
<sequence length="135" mass="15363">MLFESSRHEALCSSVWNEYAVQQATLSIIDDIETSLLPDACWPTHPLDAEKGSNICHGTAGNGYAFLYLYHRWGNKVWLDRARKFAMHAIKQYQNDRLAYGQGRYTLWTGDAGLAIYLHHCLYPQQAAIPGLDLF</sequence>
<evidence type="ECO:0000313" key="2">
    <source>
        <dbReference type="Proteomes" id="UP000614272"/>
    </source>
</evidence>
<dbReference type="PANTHER" id="PTHR12736">
    <property type="entry name" value="LANC-LIKE PROTEIN"/>
    <property type="match status" value="1"/>
</dbReference>
<dbReference type="InterPro" id="IPR012341">
    <property type="entry name" value="6hp_glycosidase-like_sf"/>
</dbReference>
<dbReference type="PANTHER" id="PTHR12736:SF7">
    <property type="entry name" value="LANC-LIKE PROTEIN 3"/>
    <property type="match status" value="1"/>
</dbReference>
<keyword evidence="2" id="KW-1185">Reference proteome</keyword>
<gene>
    <name evidence="1" type="ORF">GCM10011357_18140</name>
</gene>
<dbReference type="Gene3D" id="1.50.10.10">
    <property type="match status" value="1"/>
</dbReference>
<comment type="caution">
    <text evidence="1">The sequence shown here is derived from an EMBL/GenBank/DDBJ whole genome shotgun (WGS) entry which is preliminary data.</text>
</comment>
<name>A0ABQ1RDQ6_9ALTE</name>